<dbReference type="Gene3D" id="2.30.110.10">
    <property type="entry name" value="Electron Transport, Fmn-binding Protein, Chain A"/>
    <property type="match status" value="1"/>
</dbReference>
<dbReference type="OrthoDB" id="5738083at2"/>
<evidence type="ECO:0000313" key="3">
    <source>
        <dbReference type="Proteomes" id="UP000029713"/>
    </source>
</evidence>
<dbReference type="InterPro" id="IPR012349">
    <property type="entry name" value="Split_barrel_FMN-bd"/>
</dbReference>
<protein>
    <recommendedName>
        <fullName evidence="4">Pyridoxamine 5'-phosphate oxidase putative domain-containing protein</fullName>
    </recommendedName>
</protein>
<dbReference type="PANTHER" id="PTHR35176:SF11">
    <property type="entry name" value="PYRIDOXAMINE 5'-PHOSPHATE OXIDASE FAMILY PROTEIN"/>
    <property type="match status" value="1"/>
</dbReference>
<dbReference type="AlphaFoldDB" id="A0A098YA14"/>
<dbReference type="RefSeq" id="WP_036334829.1">
    <property type="nucleotide sequence ID" value="NZ_JPMX01000024.1"/>
</dbReference>
<dbReference type="GO" id="GO:0016627">
    <property type="term" value="F:oxidoreductase activity, acting on the CH-CH group of donors"/>
    <property type="evidence" value="ECO:0007669"/>
    <property type="project" value="TreeGrafter"/>
</dbReference>
<reference evidence="2 3" key="1">
    <citation type="submission" date="2014-07" db="EMBL/GenBank/DDBJ databases">
        <title>Biosystematic studies on Modestobacter strains isolated from extreme hyper-arid desert soil and from historic building.</title>
        <authorList>
            <person name="Bukarasam K."/>
            <person name="Bull A."/>
            <person name="Girard G."/>
            <person name="van Wezel G."/>
            <person name="Goodfellow M."/>
        </authorList>
    </citation>
    <scope>NUCLEOTIDE SEQUENCE [LARGE SCALE GENOMIC DNA]</scope>
    <source>
        <strain evidence="2 3">KNN45-2b</strain>
    </source>
</reference>
<gene>
    <name evidence="2" type="ORF">IN07_07835</name>
</gene>
<keyword evidence="3" id="KW-1185">Reference proteome</keyword>
<dbReference type="NCBIfam" id="TIGR03666">
    <property type="entry name" value="Rv2061_F420"/>
    <property type="match status" value="1"/>
</dbReference>
<organism evidence="2 3">
    <name type="scientific">Modestobacter caceresii</name>
    <dbReference type="NCBI Taxonomy" id="1522368"/>
    <lineage>
        <taxon>Bacteria</taxon>
        <taxon>Bacillati</taxon>
        <taxon>Actinomycetota</taxon>
        <taxon>Actinomycetes</taxon>
        <taxon>Geodermatophilales</taxon>
        <taxon>Geodermatophilaceae</taxon>
        <taxon>Modestobacter</taxon>
    </lineage>
</organism>
<name>A0A098YA14_9ACTN</name>
<comment type="caution">
    <text evidence="2">The sequence shown here is derived from an EMBL/GenBank/DDBJ whole genome shotgun (WGS) entry which is preliminary data.</text>
</comment>
<sequence>MTSLPTSRYVSLTTFRRTGEAVPTPVWAAPVGPRPEARSERARREGDEVLSLVVWTRADSGKVKRLRHTSRVTVAPCDMRGRLEGPAVDGLAEFLEPSEWPGARAALARRYGWQWRITYGTSRIAARFTHRGRERQTMIRITPAARQ</sequence>
<dbReference type="STRING" id="1522368.IN07_07835"/>
<dbReference type="GO" id="GO:0005829">
    <property type="term" value="C:cytosol"/>
    <property type="evidence" value="ECO:0007669"/>
    <property type="project" value="TreeGrafter"/>
</dbReference>
<evidence type="ECO:0000256" key="1">
    <source>
        <dbReference type="ARBA" id="ARBA00023002"/>
    </source>
</evidence>
<dbReference type="EMBL" id="JPMX01000024">
    <property type="protein sequence ID" value="KGH47294.1"/>
    <property type="molecule type" value="Genomic_DNA"/>
</dbReference>
<evidence type="ECO:0008006" key="4">
    <source>
        <dbReference type="Google" id="ProtNLM"/>
    </source>
</evidence>
<dbReference type="Proteomes" id="UP000029713">
    <property type="component" value="Unassembled WGS sequence"/>
</dbReference>
<dbReference type="PANTHER" id="PTHR35176">
    <property type="entry name" value="HEME OXYGENASE HI_0854-RELATED"/>
    <property type="match status" value="1"/>
</dbReference>
<proteinExistence type="predicted"/>
<keyword evidence="1" id="KW-0560">Oxidoreductase</keyword>
<evidence type="ECO:0000313" key="2">
    <source>
        <dbReference type="EMBL" id="KGH47294.1"/>
    </source>
</evidence>
<dbReference type="SUPFAM" id="SSF50475">
    <property type="entry name" value="FMN-binding split barrel"/>
    <property type="match status" value="1"/>
</dbReference>
<dbReference type="InterPro" id="IPR019965">
    <property type="entry name" value="PPOX_F420-dep_Rv2061_put"/>
</dbReference>
<dbReference type="InterPro" id="IPR052019">
    <property type="entry name" value="F420H2_bilvrd_red/Heme_oxyg"/>
</dbReference>
<accession>A0A098YA14</accession>
<dbReference type="GO" id="GO:0070967">
    <property type="term" value="F:coenzyme F420 binding"/>
    <property type="evidence" value="ECO:0007669"/>
    <property type="project" value="TreeGrafter"/>
</dbReference>